<keyword evidence="2" id="KW-0479">Metal-binding</keyword>
<feature type="domain" description="Metallo-beta-lactamase" evidence="7">
    <location>
        <begin position="4"/>
        <end position="200"/>
    </location>
</feature>
<dbReference type="GO" id="GO:0003723">
    <property type="term" value="F:RNA binding"/>
    <property type="evidence" value="ECO:0007669"/>
    <property type="project" value="UniProtKB-KW"/>
</dbReference>
<dbReference type="InterPro" id="IPR036866">
    <property type="entry name" value="RibonucZ/Hydroxyglut_hydro"/>
</dbReference>
<dbReference type="Proteomes" id="UP000184085">
    <property type="component" value="Unassembled WGS sequence"/>
</dbReference>
<evidence type="ECO:0000256" key="4">
    <source>
        <dbReference type="ARBA" id="ARBA00022833"/>
    </source>
</evidence>
<keyword evidence="5" id="KW-0269">Exonuclease</keyword>
<dbReference type="Pfam" id="PF22505">
    <property type="entry name" value="RNase_J_b_CASP"/>
    <property type="match status" value="1"/>
</dbReference>
<dbReference type="PROSITE" id="PS01292">
    <property type="entry name" value="UPF0036"/>
    <property type="match status" value="1"/>
</dbReference>
<sequence>MNAYVYGYGPKDNERLILVDLGVTFPDMDSTPGVDLIMPDIQWLEERKNQLDAIFITHAHEDHVGAVGHLYSRLGAPIYARAFTAAIARHKLAEYGVHEGAVRTASAYPETTEIGPFKVSFAPISHSIPESSGLVIDTPAGRIVHSGDFKIDTTPVIGEPFDHQMWAEIGASGVKALMCDSTNVFSDNPGRSEATLKPNLEELIAAQKGMVVATTFASNIARLQSLATAGQAAGRSICLLGRAMRRMVETGVQTGILTDFPKTVSAEDANSIPRENLMLIVTGSQGERRAATAQLAQGKYLGLTMKEGDTFLFSSKVIPGNERGVIRIMNQFSEMGVDIVDDAGGLYHVSGHANRPDLVTMHDLVKPQMLVPMHGEHRHLREHVKVAAERGLQGIVAVNGMMLDLTGDAPKVAEYIDTGRTYLDGSVQIGAMDGIVRDRIRMALNGHVTVTVIMDEEDEPLGEPWCEIKGLPQMGRSGVPLVDVLEEDLSQAIGRAGNKTLVDDDALEEALRRAARKSALDEIGKKPEVTVVISRLA</sequence>
<dbReference type="SUPFAM" id="SSF56281">
    <property type="entry name" value="Metallo-hydrolase/oxidoreductase"/>
    <property type="match status" value="1"/>
</dbReference>
<name>A0A1M4MY18_9RHOB</name>
<evidence type="ECO:0000256" key="6">
    <source>
        <dbReference type="ARBA" id="ARBA00022884"/>
    </source>
</evidence>
<keyword evidence="1" id="KW-0540">Nuclease</keyword>
<dbReference type="GO" id="GO:0004527">
    <property type="term" value="F:exonuclease activity"/>
    <property type="evidence" value="ECO:0007669"/>
    <property type="project" value="UniProtKB-KW"/>
</dbReference>
<keyword evidence="9" id="KW-1185">Reference proteome</keyword>
<dbReference type="Gene3D" id="3.10.20.580">
    <property type="match status" value="1"/>
</dbReference>
<evidence type="ECO:0000313" key="9">
    <source>
        <dbReference type="Proteomes" id="UP000184085"/>
    </source>
</evidence>
<dbReference type="Gene3D" id="3.60.15.10">
    <property type="entry name" value="Ribonuclease Z/Hydroxyacylglutathione hydrolase-like"/>
    <property type="match status" value="1"/>
</dbReference>
<dbReference type="Pfam" id="PF17770">
    <property type="entry name" value="RNase_J_C"/>
    <property type="match status" value="1"/>
</dbReference>
<evidence type="ECO:0000256" key="5">
    <source>
        <dbReference type="ARBA" id="ARBA00022839"/>
    </source>
</evidence>
<dbReference type="PANTHER" id="PTHR43694">
    <property type="entry name" value="RIBONUCLEASE J"/>
    <property type="match status" value="1"/>
</dbReference>
<dbReference type="InterPro" id="IPR001587">
    <property type="entry name" value="RNase_J_CS"/>
</dbReference>
<dbReference type="Gene3D" id="3.40.50.10710">
    <property type="entry name" value="Metallo-hydrolase/oxidoreductase"/>
    <property type="match status" value="1"/>
</dbReference>
<evidence type="ECO:0000256" key="1">
    <source>
        <dbReference type="ARBA" id="ARBA00022722"/>
    </source>
</evidence>
<dbReference type="EMBL" id="FMJB01000046">
    <property type="protein sequence ID" value="SCM67479.1"/>
    <property type="molecule type" value="Genomic_DNA"/>
</dbReference>
<dbReference type="InterPro" id="IPR041636">
    <property type="entry name" value="RNase_J_C"/>
</dbReference>
<keyword evidence="3" id="KW-0378">Hydrolase</keyword>
<dbReference type="PANTHER" id="PTHR43694:SF1">
    <property type="entry name" value="RIBONUCLEASE J"/>
    <property type="match status" value="1"/>
</dbReference>
<keyword evidence="4" id="KW-0862">Zinc</keyword>
<gene>
    <name evidence="8" type="ORF">KARMA_1678</name>
</gene>
<evidence type="ECO:0000313" key="8">
    <source>
        <dbReference type="EMBL" id="SCM67479.1"/>
    </source>
</evidence>
<reference evidence="9" key="1">
    <citation type="submission" date="2016-09" db="EMBL/GenBank/DDBJ databases">
        <authorList>
            <person name="Wibberg D."/>
        </authorList>
    </citation>
    <scope>NUCLEOTIDE SEQUENCE [LARGE SCALE GENOMIC DNA]</scope>
</reference>
<evidence type="ECO:0000256" key="3">
    <source>
        <dbReference type="ARBA" id="ARBA00022801"/>
    </source>
</evidence>
<organism evidence="8 9">
    <name type="scientific">Donghicola eburneus</name>
    <dbReference type="NCBI Taxonomy" id="393278"/>
    <lineage>
        <taxon>Bacteria</taxon>
        <taxon>Pseudomonadati</taxon>
        <taxon>Pseudomonadota</taxon>
        <taxon>Alphaproteobacteria</taxon>
        <taxon>Rhodobacterales</taxon>
        <taxon>Roseobacteraceae</taxon>
        <taxon>Donghicola</taxon>
    </lineage>
</organism>
<dbReference type="CDD" id="cd07714">
    <property type="entry name" value="RNaseJ_MBL-fold"/>
    <property type="match status" value="1"/>
</dbReference>
<dbReference type="InterPro" id="IPR042173">
    <property type="entry name" value="RNase_J_2"/>
</dbReference>
<dbReference type="SMART" id="SM00849">
    <property type="entry name" value="Lactamase_B"/>
    <property type="match status" value="1"/>
</dbReference>
<accession>A0A1M4MY18</accession>
<dbReference type="Pfam" id="PF07521">
    <property type="entry name" value="RMMBL"/>
    <property type="match status" value="1"/>
</dbReference>
<proteinExistence type="predicted"/>
<dbReference type="AlphaFoldDB" id="A0A1M4MY18"/>
<dbReference type="GO" id="GO:0046872">
    <property type="term" value="F:metal ion binding"/>
    <property type="evidence" value="ECO:0007669"/>
    <property type="project" value="UniProtKB-KW"/>
</dbReference>
<keyword evidence="6" id="KW-0694">RNA-binding</keyword>
<protein>
    <submittedName>
        <fullName evidence="8">Metallo-beta-lactamase family protein</fullName>
    </submittedName>
</protein>
<evidence type="ECO:0000259" key="7">
    <source>
        <dbReference type="SMART" id="SM00849"/>
    </source>
</evidence>
<evidence type="ECO:0000256" key="2">
    <source>
        <dbReference type="ARBA" id="ARBA00022723"/>
    </source>
</evidence>
<dbReference type="InterPro" id="IPR001279">
    <property type="entry name" value="Metallo-B-lactamas"/>
</dbReference>
<dbReference type="Pfam" id="PF00753">
    <property type="entry name" value="Lactamase_B"/>
    <property type="match status" value="1"/>
</dbReference>
<dbReference type="InterPro" id="IPR055132">
    <property type="entry name" value="RNase_J_b_CASP"/>
</dbReference>
<dbReference type="InterPro" id="IPR011108">
    <property type="entry name" value="RMMBL"/>
</dbReference>